<proteinExistence type="predicted"/>
<protein>
    <submittedName>
        <fullName evidence="1">1517_t:CDS:1</fullName>
    </submittedName>
</protein>
<comment type="caution">
    <text evidence="1">The sequence shown here is derived from an EMBL/GenBank/DDBJ whole genome shotgun (WGS) entry which is preliminary data.</text>
</comment>
<dbReference type="Proteomes" id="UP000789525">
    <property type="component" value="Unassembled WGS sequence"/>
</dbReference>
<gene>
    <name evidence="1" type="ORF">ACOLOM_LOCUS13982</name>
</gene>
<evidence type="ECO:0000313" key="1">
    <source>
        <dbReference type="EMBL" id="CAG8773982.1"/>
    </source>
</evidence>
<evidence type="ECO:0000313" key="2">
    <source>
        <dbReference type="Proteomes" id="UP000789525"/>
    </source>
</evidence>
<dbReference type="EMBL" id="CAJVPT010066799">
    <property type="protein sequence ID" value="CAG8773982.1"/>
    <property type="molecule type" value="Genomic_DNA"/>
</dbReference>
<feature type="non-terminal residue" evidence="1">
    <location>
        <position position="130"/>
    </location>
</feature>
<organism evidence="1 2">
    <name type="scientific">Acaulospora colombiana</name>
    <dbReference type="NCBI Taxonomy" id="27376"/>
    <lineage>
        <taxon>Eukaryota</taxon>
        <taxon>Fungi</taxon>
        <taxon>Fungi incertae sedis</taxon>
        <taxon>Mucoromycota</taxon>
        <taxon>Glomeromycotina</taxon>
        <taxon>Glomeromycetes</taxon>
        <taxon>Diversisporales</taxon>
        <taxon>Acaulosporaceae</taxon>
        <taxon>Acaulospora</taxon>
    </lineage>
</organism>
<reference evidence="1" key="1">
    <citation type="submission" date="2021-06" db="EMBL/GenBank/DDBJ databases">
        <authorList>
            <person name="Kallberg Y."/>
            <person name="Tangrot J."/>
            <person name="Rosling A."/>
        </authorList>
    </citation>
    <scope>NUCLEOTIDE SEQUENCE</scope>
    <source>
        <strain evidence="1">CL356</strain>
    </source>
</reference>
<accession>A0ACA9R296</accession>
<name>A0ACA9R296_9GLOM</name>
<keyword evidence="2" id="KW-1185">Reference proteome</keyword>
<feature type="non-terminal residue" evidence="1">
    <location>
        <position position="1"/>
    </location>
</feature>
<sequence length="130" mass="14553">IAASQLLVKSEEVTRSTVQKAVVILASKPVFGPIRDKLGVVTQALFNQRDFREMDILVDFFATLESSLRTQLTESGFYMGTSMHRTLNLVKALMLQRRLNDYARINTLSFLIPGLVDISYEAIDPLAISC</sequence>